<keyword evidence="1" id="KW-1133">Transmembrane helix</keyword>
<protein>
    <recommendedName>
        <fullName evidence="4">Transmembrane protein</fullName>
    </recommendedName>
</protein>
<evidence type="ECO:0000313" key="2">
    <source>
        <dbReference type="EMBL" id="BBX05358.1"/>
    </source>
</evidence>
<reference evidence="2 3" key="1">
    <citation type="journal article" date="2019" name="Emerg. Microbes Infect.">
        <title>Comprehensive subspecies identification of 175 nontuberculous mycobacteria species based on 7547 genomic profiles.</title>
        <authorList>
            <person name="Matsumoto Y."/>
            <person name="Kinjo T."/>
            <person name="Motooka D."/>
            <person name="Nabeya D."/>
            <person name="Jung N."/>
            <person name="Uechi K."/>
            <person name="Horii T."/>
            <person name="Iida T."/>
            <person name="Fujita J."/>
            <person name="Nakamura S."/>
        </authorList>
    </citation>
    <scope>NUCLEOTIDE SEQUENCE [LARGE SCALE GENOMIC DNA]</scope>
    <source>
        <strain evidence="2 3">JCM 6376</strain>
    </source>
</reference>
<sequence>MFGYRPAMSSLQWVVAYVCAATLVAGGAMVFAAWSRRSQLTTPAIAIAPALLAGALWPLVVAGLGQWLLVHALGKALRREPSGRSELIRMDAA</sequence>
<dbReference type="Proteomes" id="UP000467327">
    <property type="component" value="Chromosome"/>
</dbReference>
<feature type="transmembrane region" description="Helical" evidence="1">
    <location>
        <begin position="12"/>
        <end position="34"/>
    </location>
</feature>
<dbReference type="EMBL" id="AP022561">
    <property type="protein sequence ID" value="BBX05358.1"/>
    <property type="molecule type" value="Genomic_DNA"/>
</dbReference>
<accession>A0AAD1M9J5</accession>
<feature type="transmembrane region" description="Helical" evidence="1">
    <location>
        <begin position="46"/>
        <end position="70"/>
    </location>
</feature>
<evidence type="ECO:0008006" key="4">
    <source>
        <dbReference type="Google" id="ProtNLM"/>
    </source>
</evidence>
<dbReference type="KEGG" id="maic:MAIC_01610"/>
<name>A0AAD1M9J5_9MYCO</name>
<organism evidence="2 3">
    <name type="scientific">Mycolicibacterium aichiense</name>
    <dbReference type="NCBI Taxonomy" id="1799"/>
    <lineage>
        <taxon>Bacteria</taxon>
        <taxon>Bacillati</taxon>
        <taxon>Actinomycetota</taxon>
        <taxon>Actinomycetes</taxon>
        <taxon>Mycobacteriales</taxon>
        <taxon>Mycobacteriaceae</taxon>
        <taxon>Mycolicibacterium</taxon>
    </lineage>
</organism>
<evidence type="ECO:0000256" key="1">
    <source>
        <dbReference type="SAM" id="Phobius"/>
    </source>
</evidence>
<keyword evidence="1" id="KW-0812">Transmembrane</keyword>
<gene>
    <name evidence="2" type="ORF">MAIC_01610</name>
</gene>
<keyword evidence="1" id="KW-0472">Membrane</keyword>
<evidence type="ECO:0000313" key="3">
    <source>
        <dbReference type="Proteomes" id="UP000467327"/>
    </source>
</evidence>
<proteinExistence type="predicted"/>
<keyword evidence="3" id="KW-1185">Reference proteome</keyword>
<dbReference type="AlphaFoldDB" id="A0AAD1M9J5"/>